<dbReference type="GO" id="GO:0005524">
    <property type="term" value="F:ATP binding"/>
    <property type="evidence" value="ECO:0007669"/>
    <property type="project" value="UniProtKB-KW"/>
</dbReference>
<dbReference type="PANTHER" id="PTHR42765">
    <property type="entry name" value="SOLEUCYL-TRNA SYNTHETASE"/>
    <property type="match status" value="1"/>
</dbReference>
<evidence type="ECO:0000256" key="2">
    <source>
        <dbReference type="ARBA" id="ARBA00013165"/>
    </source>
</evidence>
<evidence type="ECO:0000256" key="5">
    <source>
        <dbReference type="ARBA" id="ARBA00022840"/>
    </source>
</evidence>
<dbReference type="InterPro" id="IPR002301">
    <property type="entry name" value="Ile-tRNA-ligase"/>
</dbReference>
<evidence type="ECO:0000256" key="7">
    <source>
        <dbReference type="ARBA" id="ARBA00023146"/>
    </source>
</evidence>
<dbReference type="Gene3D" id="1.10.730.20">
    <property type="match status" value="1"/>
</dbReference>
<reference evidence="12 13" key="1">
    <citation type="submission" date="2006-04" db="EMBL/GenBank/DDBJ databases">
        <authorList>
            <person name="Nierman W.C."/>
        </authorList>
    </citation>
    <scope>NUCLEOTIDE SEQUENCE [LARGE SCALE GENOMIC DNA]</scope>
    <source>
        <strain evidence="12 13">DW4/3-1</strain>
    </source>
</reference>
<dbReference type="PATRIC" id="fig|378806.16.peg.7728"/>
<dbReference type="SUPFAM" id="SSF47323">
    <property type="entry name" value="Anticodon-binding domain of a subclass of class I aminoacyl-tRNA synthetases"/>
    <property type="match status" value="1"/>
</dbReference>
<dbReference type="InterPro" id="IPR014729">
    <property type="entry name" value="Rossmann-like_a/b/a_fold"/>
</dbReference>
<dbReference type="GO" id="GO:0006428">
    <property type="term" value="P:isoleucyl-tRNA aminoacylation"/>
    <property type="evidence" value="ECO:0007669"/>
    <property type="project" value="InterPro"/>
</dbReference>
<dbReference type="PRINTS" id="PR00984">
    <property type="entry name" value="TRNASYNTHILE"/>
</dbReference>
<comment type="function">
    <text evidence="8">Catalyzes the attachment of isoleucine to tRNA(Ile). As IleRS can inadvertently accommodate and process structurally similar amino acids such as valine, to avoid such errors it has two additional distinct tRNA(Ile)-dependent editing activities. One activity is designated as 'pretransfer' editing and involves the hydrolysis of activated Val-AMP. The other activity is designated 'posttransfer' editing and involves deacylation of mischarged Val-tRNA(Ile).</text>
</comment>
<evidence type="ECO:0000256" key="3">
    <source>
        <dbReference type="ARBA" id="ARBA00022598"/>
    </source>
</evidence>
<dbReference type="SUPFAM" id="SSF50677">
    <property type="entry name" value="ValRS/IleRS/LeuRS editing domain"/>
    <property type="match status" value="1"/>
</dbReference>
<name>Q099R9_STIAD</name>
<evidence type="ECO:0000256" key="9">
    <source>
        <dbReference type="ARBA" id="ARBA00048359"/>
    </source>
</evidence>
<evidence type="ECO:0000256" key="6">
    <source>
        <dbReference type="ARBA" id="ARBA00022917"/>
    </source>
</evidence>
<keyword evidence="5" id="KW-0067">ATP-binding</keyword>
<feature type="domain" description="Aminoacyl-tRNA synthetase class Ia" evidence="10">
    <location>
        <begin position="19"/>
        <end position="618"/>
    </location>
</feature>
<dbReference type="Gene3D" id="1.10.10.830">
    <property type="entry name" value="Ile-tRNA synthetase CP2 domain-like"/>
    <property type="match status" value="1"/>
</dbReference>
<evidence type="ECO:0000313" key="12">
    <source>
        <dbReference type="EMBL" id="EAU68480.1"/>
    </source>
</evidence>
<keyword evidence="6" id="KW-0648">Protein biosynthesis</keyword>
<dbReference type="Gene3D" id="3.90.740.10">
    <property type="entry name" value="Valyl/Leucyl/Isoleucyl-tRNA synthetase, editing domain"/>
    <property type="match status" value="1"/>
</dbReference>
<dbReference type="Gene3D" id="3.40.50.620">
    <property type="entry name" value="HUPs"/>
    <property type="match status" value="2"/>
</dbReference>
<dbReference type="InterPro" id="IPR002300">
    <property type="entry name" value="aa-tRNA-synth_Ia"/>
</dbReference>
<keyword evidence="7 12" id="KW-0030">Aminoacyl-tRNA synthetase</keyword>
<dbReference type="GO" id="GO:0000049">
    <property type="term" value="F:tRNA binding"/>
    <property type="evidence" value="ECO:0007669"/>
    <property type="project" value="InterPro"/>
</dbReference>
<protein>
    <recommendedName>
        <fullName evidence="2">isoleucine--tRNA ligase</fullName>
        <ecNumber evidence="2">6.1.1.5</ecNumber>
    </recommendedName>
</protein>
<dbReference type="GO" id="GO:0002161">
    <property type="term" value="F:aminoacyl-tRNA deacylase activity"/>
    <property type="evidence" value="ECO:0007669"/>
    <property type="project" value="InterPro"/>
</dbReference>
<comment type="similarity">
    <text evidence="1">Belongs to the class-I aminoacyl-tRNA synthetase family. IleS type 1 subfamily.</text>
</comment>
<accession>Q099R9</accession>
<comment type="catalytic activity">
    <reaction evidence="9">
        <text>tRNA(Ile) + L-isoleucine + ATP = L-isoleucyl-tRNA(Ile) + AMP + diphosphate</text>
        <dbReference type="Rhea" id="RHEA:11060"/>
        <dbReference type="Rhea" id="RHEA-COMP:9666"/>
        <dbReference type="Rhea" id="RHEA-COMP:9695"/>
        <dbReference type="ChEBI" id="CHEBI:30616"/>
        <dbReference type="ChEBI" id="CHEBI:33019"/>
        <dbReference type="ChEBI" id="CHEBI:58045"/>
        <dbReference type="ChEBI" id="CHEBI:78442"/>
        <dbReference type="ChEBI" id="CHEBI:78528"/>
        <dbReference type="ChEBI" id="CHEBI:456215"/>
        <dbReference type="EC" id="6.1.1.5"/>
    </reaction>
</comment>
<keyword evidence="3" id="KW-0436">Ligase</keyword>
<evidence type="ECO:0000256" key="1">
    <source>
        <dbReference type="ARBA" id="ARBA00006887"/>
    </source>
</evidence>
<dbReference type="Pfam" id="PF00133">
    <property type="entry name" value="tRNA-synt_1"/>
    <property type="match status" value="1"/>
</dbReference>
<dbReference type="SUPFAM" id="SSF52374">
    <property type="entry name" value="Nucleotidylyl transferase"/>
    <property type="match status" value="1"/>
</dbReference>
<evidence type="ECO:0000313" key="13">
    <source>
        <dbReference type="Proteomes" id="UP000032702"/>
    </source>
</evidence>
<feature type="domain" description="Methionyl/Valyl/Leucyl/Isoleucyl-tRNA synthetase anticodon-binding" evidence="11">
    <location>
        <begin position="671"/>
        <end position="770"/>
    </location>
</feature>
<dbReference type="InterPro" id="IPR009008">
    <property type="entry name" value="Val/Leu/Ile-tRNA-synth_edit"/>
</dbReference>
<comment type="caution">
    <text evidence="12">The sequence shown here is derived from an EMBL/GenBank/DDBJ whole genome shotgun (WGS) entry which is preliminary data.</text>
</comment>
<dbReference type="Proteomes" id="UP000032702">
    <property type="component" value="Unassembled WGS sequence"/>
</dbReference>
<dbReference type="EMBL" id="AAMD01000017">
    <property type="protein sequence ID" value="EAU68480.1"/>
    <property type="molecule type" value="Genomic_DNA"/>
</dbReference>
<proteinExistence type="inferred from homology"/>
<organism evidence="12 13">
    <name type="scientific">Stigmatella aurantiaca (strain DW4/3-1)</name>
    <dbReference type="NCBI Taxonomy" id="378806"/>
    <lineage>
        <taxon>Bacteria</taxon>
        <taxon>Pseudomonadati</taxon>
        <taxon>Myxococcota</taxon>
        <taxon>Myxococcia</taxon>
        <taxon>Myxococcales</taxon>
        <taxon>Cystobacterineae</taxon>
        <taxon>Archangiaceae</taxon>
        <taxon>Stigmatella</taxon>
    </lineage>
</organism>
<gene>
    <name evidence="12" type="ORF">STIAU_3276</name>
</gene>
<sequence length="778" mass="85614">MPPSDFQDPQTLARRESQRLAWWAERGIWARLQEKNAAAAPFVVAGGPVDAQPVLSVDAASTRILQDVVAKFRHLSGRRCDVLPGWSVHGLALERAVEQRLQEENADRQALSPEGFLERCRAYVRECNGLQEAELQRWGVWGGGAPPFWTLEASFAARELRELAALARQGGLTRLQKPAFWCPRDQTVLGEEEVEDAPRQSPSLYMAFRAGPELAERLPMLAGREVFFLVWTSAPWMLPANQSLSVNGDFEYVFYQLGERVICAARTLLAKALAEVKGDELVKKTAHLRGGDVETVGFEDPRRILAYASGEDLEHLTYQHPWLERTGRVVLSPQVTDEVGTGCVLTPPEPGAQGVDLSSAVREDGRSVELLAERGALLNEKTDTVEHPVPHCRFCHQPVLHQPLDQWCIPMDRALEGGKTPRELALEAVDRVRWLPEEAHGRIRRALEGQKERGLGRQRRWGVPLPVAFCEGCDEALALPEAMERVADAVEKEGVGVWFRTPVEAFLGPDVRCARCGGSAFRRGTEVLDARFDAACMFPAVLERWQRRAADLCLEGVAPHGGWFLASLQVGAGIRAQALALACLTHGPEVSPGRVFPVETLRQQYGAEVLRLWVATQGARQDPRLREDALAAVSQDHAQVRSTLHAALSHLDGFDPDRDAVPPEALLPQDARIREQLAEVVARVRPAYENGEFHEVVAAVGDFCADVRSTESFDSLPEGTARRSAQTALYEVASTLARLVAPLSSFTAEDVWQALPGKKAESVFLAGFPESVGAGVPD</sequence>
<keyword evidence="4" id="KW-0547">Nucleotide-binding</keyword>
<dbReference type="InterPro" id="IPR050081">
    <property type="entry name" value="Ile-tRNA_ligase"/>
</dbReference>
<dbReference type="RefSeq" id="WP_002612060.1">
    <property type="nucleotide sequence ID" value="NZ_AAMD01000017.1"/>
</dbReference>
<dbReference type="InterPro" id="IPR013155">
    <property type="entry name" value="M/V/L/I-tRNA-synth_anticd-bd"/>
</dbReference>
<dbReference type="EC" id="6.1.1.5" evidence="2"/>
<dbReference type="InterPro" id="IPR033708">
    <property type="entry name" value="Anticodon_Ile_BEm"/>
</dbReference>
<dbReference type="PANTHER" id="PTHR42765:SF1">
    <property type="entry name" value="ISOLEUCINE--TRNA LIGASE, MITOCHONDRIAL"/>
    <property type="match status" value="1"/>
</dbReference>
<evidence type="ECO:0000259" key="11">
    <source>
        <dbReference type="Pfam" id="PF08264"/>
    </source>
</evidence>
<dbReference type="AlphaFoldDB" id="Q099R9"/>
<evidence type="ECO:0000256" key="8">
    <source>
        <dbReference type="ARBA" id="ARBA00025217"/>
    </source>
</evidence>
<dbReference type="CDD" id="cd07960">
    <property type="entry name" value="Anticodon_Ia_Ile_BEm"/>
    <property type="match status" value="1"/>
</dbReference>
<dbReference type="GO" id="GO:0005829">
    <property type="term" value="C:cytosol"/>
    <property type="evidence" value="ECO:0007669"/>
    <property type="project" value="TreeGrafter"/>
</dbReference>
<dbReference type="InterPro" id="IPR009080">
    <property type="entry name" value="tRNAsynth_Ia_anticodon-bd"/>
</dbReference>
<dbReference type="GO" id="GO:0004822">
    <property type="term" value="F:isoleucine-tRNA ligase activity"/>
    <property type="evidence" value="ECO:0007669"/>
    <property type="project" value="UniProtKB-EC"/>
</dbReference>
<evidence type="ECO:0000256" key="4">
    <source>
        <dbReference type="ARBA" id="ARBA00022741"/>
    </source>
</evidence>
<dbReference type="Pfam" id="PF08264">
    <property type="entry name" value="Anticodon_1"/>
    <property type="match status" value="1"/>
</dbReference>
<evidence type="ECO:0000259" key="10">
    <source>
        <dbReference type="Pfam" id="PF00133"/>
    </source>
</evidence>